<dbReference type="InterPro" id="IPR053366">
    <property type="entry name" value="LRR_transmembrane"/>
</dbReference>
<dbReference type="EMBL" id="CYRY02003892">
    <property type="protein sequence ID" value="VCW68463.1"/>
    <property type="molecule type" value="Genomic_DNA"/>
</dbReference>
<keyword evidence="2" id="KW-1185">Reference proteome</keyword>
<gene>
    <name evidence="1" type="ORF">BN2614_LOCUS2</name>
</gene>
<reference evidence="1 2" key="1">
    <citation type="submission" date="2018-10" db="EMBL/GenBank/DDBJ databases">
        <authorList>
            <person name="Ekblom R."/>
            <person name="Jareborg N."/>
        </authorList>
    </citation>
    <scope>NUCLEOTIDE SEQUENCE [LARGE SCALE GENOMIC DNA]</scope>
    <source>
        <tissue evidence="1">Muscle</tissue>
    </source>
</reference>
<name>A0A9X9LHZ1_GULGU</name>
<evidence type="ECO:0000313" key="1">
    <source>
        <dbReference type="EMBL" id="VCW68463.1"/>
    </source>
</evidence>
<comment type="caution">
    <text evidence="1">The sequence shown here is derived from an EMBL/GenBank/DDBJ whole genome shotgun (WGS) entry which is preliminary data.</text>
</comment>
<evidence type="ECO:0000313" key="2">
    <source>
        <dbReference type="Proteomes" id="UP000269945"/>
    </source>
</evidence>
<accession>A0A9X9LHZ1</accession>
<sequence length="208" mass="24388">MLSPDWLCHGSLNAIEVPSRSSSVPFSEKSSWTARCRTNHSLAPLTESNIKLHLTKDQGKPHRHMESKEGKKAKFDLFRKNNIHWACDYSYTWNKEKCTRKKKVRNYESERPNYCPSKPKLPSKLPQEDINFHFERRQNRPFFYACIPADSLEIMPQTIRWTIPPRTLRKTNFRVPLVAKLSSSFNIWTSPKKILESLLESFSPVRPN</sequence>
<dbReference type="PANTHER" id="PTHR35542">
    <property type="entry name" value="COILED-COIL DOMAIN-CONTAINING PROTEIN 168"/>
    <property type="match status" value="1"/>
</dbReference>
<proteinExistence type="predicted"/>
<organism evidence="1 2">
    <name type="scientific">Gulo gulo</name>
    <name type="common">Wolverine</name>
    <name type="synonym">Gluton</name>
    <dbReference type="NCBI Taxonomy" id="48420"/>
    <lineage>
        <taxon>Eukaryota</taxon>
        <taxon>Metazoa</taxon>
        <taxon>Chordata</taxon>
        <taxon>Craniata</taxon>
        <taxon>Vertebrata</taxon>
        <taxon>Euteleostomi</taxon>
        <taxon>Mammalia</taxon>
        <taxon>Eutheria</taxon>
        <taxon>Laurasiatheria</taxon>
        <taxon>Carnivora</taxon>
        <taxon>Caniformia</taxon>
        <taxon>Musteloidea</taxon>
        <taxon>Mustelidae</taxon>
        <taxon>Guloninae</taxon>
        <taxon>Gulo</taxon>
    </lineage>
</organism>
<dbReference type="PANTHER" id="PTHR35542:SF2">
    <property type="entry name" value="LEUCINE-RICH REPEAT TRANSMEMBRANE PROTEIN CCDC168"/>
    <property type="match status" value="1"/>
</dbReference>
<protein>
    <submittedName>
        <fullName evidence="1">Uncharacterized protein</fullName>
    </submittedName>
</protein>
<dbReference type="Proteomes" id="UP000269945">
    <property type="component" value="Unassembled WGS sequence"/>
</dbReference>
<dbReference type="AlphaFoldDB" id="A0A9X9LHZ1"/>